<dbReference type="EMBL" id="CP053538">
    <property type="protein sequence ID" value="QJX49231.1"/>
    <property type="molecule type" value="Genomic_DNA"/>
</dbReference>
<dbReference type="RefSeq" id="WP_171593315.1">
    <property type="nucleotide sequence ID" value="NZ_CP053538.1"/>
</dbReference>
<keyword evidence="2" id="KW-0808">Transferase</keyword>
<reference evidence="2 3" key="1">
    <citation type="submission" date="2020-05" db="EMBL/GenBank/DDBJ databases">
        <title>Complete genome sequence of Hymenobacter sp. TS19 in Coasted Sand Dune.</title>
        <authorList>
            <person name="Lee J.-H."/>
            <person name="Jung J.-H."/>
            <person name="Jeong S."/>
            <person name="Zhao L."/>
            <person name="Kim M.-K."/>
            <person name="Seo H.-S."/>
            <person name="Lim S."/>
        </authorList>
    </citation>
    <scope>NUCLEOTIDE SEQUENCE [LARGE SCALE GENOMIC DNA]</scope>
    <source>
        <strain evidence="2 3">TS19</strain>
    </source>
</reference>
<organism evidence="2 3">
    <name type="scientific">Hymenobacter taeanensis</name>
    <dbReference type="NCBI Taxonomy" id="2735321"/>
    <lineage>
        <taxon>Bacteria</taxon>
        <taxon>Pseudomonadati</taxon>
        <taxon>Bacteroidota</taxon>
        <taxon>Cytophagia</taxon>
        <taxon>Cytophagales</taxon>
        <taxon>Hymenobacteraceae</taxon>
        <taxon>Hymenobacter</taxon>
    </lineage>
</organism>
<accession>A0A6M6BKN2</accession>
<dbReference type="PROSITE" id="PS51186">
    <property type="entry name" value="GNAT"/>
    <property type="match status" value="1"/>
</dbReference>
<dbReference type="InterPro" id="IPR000182">
    <property type="entry name" value="GNAT_dom"/>
</dbReference>
<dbReference type="PANTHER" id="PTHR43415">
    <property type="entry name" value="SPERMIDINE N(1)-ACETYLTRANSFERASE"/>
    <property type="match status" value="1"/>
</dbReference>
<dbReference type="Pfam" id="PF13302">
    <property type="entry name" value="Acetyltransf_3"/>
    <property type="match status" value="1"/>
</dbReference>
<evidence type="ECO:0000313" key="2">
    <source>
        <dbReference type="EMBL" id="QJX49231.1"/>
    </source>
</evidence>
<dbReference type="Proteomes" id="UP000501623">
    <property type="component" value="Chromosome"/>
</dbReference>
<name>A0A6M6BKN2_9BACT</name>
<dbReference type="AlphaFoldDB" id="A0A6M6BKN2"/>
<sequence>MNIFGKHVLIRAIEEHDLPALHKWANDPDIWNMLAGWHFPSNFEYQKKWFDNLMNNQSSQRFAIDVPGLGLIGTANIVDIDWKNRRGYHGIMLGDNDVRGKGYGFDTIMTIMRYAFEELYFERLDTDIIEYNKASINIYTQKCGWKIEGVRRRWYFRRNRFWDNMLVGITREDYFTLVEQNKYWA</sequence>
<proteinExistence type="predicted"/>
<evidence type="ECO:0000259" key="1">
    <source>
        <dbReference type="PROSITE" id="PS51186"/>
    </source>
</evidence>
<keyword evidence="3" id="KW-1185">Reference proteome</keyword>
<dbReference type="PANTHER" id="PTHR43415:SF3">
    <property type="entry name" value="GNAT-FAMILY ACETYLTRANSFERASE"/>
    <property type="match status" value="1"/>
</dbReference>
<gene>
    <name evidence="2" type="ORF">HMJ29_11615</name>
</gene>
<dbReference type="GO" id="GO:0016747">
    <property type="term" value="F:acyltransferase activity, transferring groups other than amino-acyl groups"/>
    <property type="evidence" value="ECO:0007669"/>
    <property type="project" value="InterPro"/>
</dbReference>
<dbReference type="SUPFAM" id="SSF55729">
    <property type="entry name" value="Acyl-CoA N-acyltransferases (Nat)"/>
    <property type="match status" value="1"/>
</dbReference>
<feature type="domain" description="N-acetyltransferase" evidence="1">
    <location>
        <begin position="8"/>
        <end position="168"/>
    </location>
</feature>
<dbReference type="InterPro" id="IPR016181">
    <property type="entry name" value="Acyl_CoA_acyltransferase"/>
</dbReference>
<evidence type="ECO:0000313" key="3">
    <source>
        <dbReference type="Proteomes" id="UP000501623"/>
    </source>
</evidence>
<dbReference type="KEGG" id="hts:HMJ29_11615"/>
<dbReference type="Gene3D" id="3.40.630.30">
    <property type="match status" value="1"/>
</dbReference>
<protein>
    <submittedName>
        <fullName evidence="2">GNAT family N-acetyltransferase</fullName>
    </submittedName>
</protein>